<dbReference type="Proteomes" id="UP000238390">
    <property type="component" value="Chromosome"/>
</dbReference>
<dbReference type="GO" id="GO:0004497">
    <property type="term" value="F:monooxygenase activity"/>
    <property type="evidence" value="ECO:0007669"/>
    <property type="project" value="UniProtKB-KW"/>
</dbReference>
<dbReference type="AlphaFoldDB" id="A0A2R3IXE7"/>
<dbReference type="Gene3D" id="3.20.20.70">
    <property type="entry name" value="Aldolase class I"/>
    <property type="match status" value="1"/>
</dbReference>
<evidence type="ECO:0000313" key="6">
    <source>
        <dbReference type="EMBL" id="AVK06533.1"/>
    </source>
</evidence>
<comment type="subunit">
    <text evidence="3">Homotrimer.</text>
</comment>
<evidence type="ECO:0000256" key="4">
    <source>
        <dbReference type="ARBA" id="ARBA00023239"/>
    </source>
</evidence>
<proteinExistence type="inferred from homology"/>
<gene>
    <name evidence="6" type="ORF">CSB93_3891</name>
</gene>
<dbReference type="PANTHER" id="PTHR30246">
    <property type="entry name" value="2-KETO-3-DEOXY-6-PHOSPHOGLUCONATE ALDOLASE"/>
    <property type="match status" value="1"/>
</dbReference>
<dbReference type="InterPro" id="IPR013785">
    <property type="entry name" value="Aldolase_TIM"/>
</dbReference>
<dbReference type="EMBL" id="CP027169">
    <property type="protein sequence ID" value="AVK06533.1"/>
    <property type="molecule type" value="Genomic_DNA"/>
</dbReference>
<dbReference type="GO" id="GO:0016829">
    <property type="term" value="F:lyase activity"/>
    <property type="evidence" value="ECO:0007669"/>
    <property type="project" value="UniProtKB-KW"/>
</dbReference>
<evidence type="ECO:0000256" key="2">
    <source>
        <dbReference type="ARBA" id="ARBA00006906"/>
    </source>
</evidence>
<dbReference type="InterPro" id="IPR000887">
    <property type="entry name" value="Aldlse_KDPG_KHG"/>
</dbReference>
<reference evidence="6 7" key="1">
    <citation type="submission" date="2018-02" db="EMBL/GenBank/DDBJ databases">
        <title>FDA/CDC Antimicrobial Resistant Isolate Bank Genome Sequencing.</title>
        <authorList>
            <person name="Benahmed F.H."/>
            <person name="Lutgring J.D."/>
            <person name="Yoo B."/>
            <person name="Machado M."/>
            <person name="Brown A."/>
            <person name="McAllister G."/>
            <person name="Perry A."/>
            <person name="Halpin A.L."/>
            <person name="Vavikolanu K."/>
            <person name="Ott S."/>
            <person name="Zhao X."/>
            <person name="Tallon L.J."/>
            <person name="Sadzewicz L."/>
            <person name="Aluvathingal J."/>
            <person name="Nadendla S."/>
            <person name="Voskania-kordi A."/>
            <person name="Simonyan V."/>
            <person name="Patel J."/>
            <person name="Shawar R.M."/>
        </authorList>
    </citation>
    <scope>NUCLEOTIDE SEQUENCE [LARGE SCALE GENOMIC DNA]</scope>
    <source>
        <strain evidence="6 7">AR_0356</strain>
    </source>
</reference>
<evidence type="ECO:0000256" key="5">
    <source>
        <dbReference type="ARBA" id="ARBA00023277"/>
    </source>
</evidence>
<comment type="pathway">
    <text evidence="1">Carbohydrate acid metabolism.</text>
</comment>
<name>A0A2R3IXE7_9PSED</name>
<keyword evidence="4" id="KW-0456">Lyase</keyword>
<dbReference type="PANTHER" id="PTHR30246:SF1">
    <property type="entry name" value="2-DEHYDRO-3-DEOXY-6-PHOSPHOGALACTONATE ALDOLASE-RELATED"/>
    <property type="match status" value="1"/>
</dbReference>
<keyword evidence="6" id="KW-0560">Oxidoreductase</keyword>
<organism evidence="6 7">
    <name type="scientific">Pseudomonas paraeruginosa</name>
    <dbReference type="NCBI Taxonomy" id="2994495"/>
    <lineage>
        <taxon>Bacteria</taxon>
        <taxon>Pseudomonadati</taxon>
        <taxon>Pseudomonadota</taxon>
        <taxon>Gammaproteobacteria</taxon>
        <taxon>Pseudomonadales</taxon>
        <taxon>Pseudomonadaceae</taxon>
        <taxon>Pseudomonas</taxon>
    </lineage>
</organism>
<dbReference type="CDD" id="cd00452">
    <property type="entry name" value="KDPG_aldolase"/>
    <property type="match status" value="1"/>
</dbReference>
<dbReference type="NCBIfam" id="NF006600">
    <property type="entry name" value="PRK09140.1"/>
    <property type="match status" value="1"/>
</dbReference>
<sequence length="214" mass="22146">MLNSWLEPLPLVAILRGIEPDEAVDIGHTLADAGFHMLEVPLNSPSPLESIQRLREVLGEHYLIGAGTVTSEDQVEAVASVGGDLIVMPHADARLIRAAKASGLRCIPGVATPSEALLALQAGADALKLFPAGAITPDGLKAWRAVLPGDLPVLPVGGITPDSMAAWLDAGAQGFGIGTALYAPGLEVAAVASRALAFAQAWTNASTSRREQRP</sequence>
<comment type="similarity">
    <text evidence="2">Belongs to the KHG/KDPG aldolase family.</text>
</comment>
<dbReference type="RefSeq" id="WP_058135471.1">
    <property type="nucleotide sequence ID" value="NZ_CP027169.1"/>
</dbReference>
<evidence type="ECO:0000256" key="1">
    <source>
        <dbReference type="ARBA" id="ARBA00004761"/>
    </source>
</evidence>
<evidence type="ECO:0000313" key="7">
    <source>
        <dbReference type="Proteomes" id="UP000238390"/>
    </source>
</evidence>
<dbReference type="Pfam" id="PF01081">
    <property type="entry name" value="Aldolase"/>
    <property type="match status" value="1"/>
</dbReference>
<protein>
    <submittedName>
        <fullName evidence="6">Nitronate monooxygenase family protein</fullName>
    </submittedName>
</protein>
<accession>A0A2R3IXE7</accession>
<evidence type="ECO:0000256" key="3">
    <source>
        <dbReference type="ARBA" id="ARBA00011233"/>
    </source>
</evidence>
<keyword evidence="7" id="KW-1185">Reference proteome</keyword>
<keyword evidence="5" id="KW-0119">Carbohydrate metabolism</keyword>
<keyword evidence="6" id="KW-0503">Monooxygenase</keyword>
<dbReference type="SUPFAM" id="SSF51569">
    <property type="entry name" value="Aldolase"/>
    <property type="match status" value="1"/>
</dbReference>